<dbReference type="GO" id="GO:0003841">
    <property type="term" value="F:1-acylglycerol-3-phosphate O-acyltransferase activity"/>
    <property type="evidence" value="ECO:0007669"/>
    <property type="project" value="TreeGrafter"/>
</dbReference>
<evidence type="ECO:0000259" key="4">
    <source>
        <dbReference type="SMART" id="SM00563"/>
    </source>
</evidence>
<dbReference type="EMBL" id="JABANE010000024">
    <property type="protein sequence ID" value="NME68488.1"/>
    <property type="molecule type" value="Genomic_DNA"/>
</dbReference>
<evidence type="ECO:0000256" key="1">
    <source>
        <dbReference type="ARBA" id="ARBA00005189"/>
    </source>
</evidence>
<feature type="domain" description="Phospholipid/glycerol acyltransferase" evidence="4">
    <location>
        <begin position="28"/>
        <end position="137"/>
    </location>
</feature>
<proteinExistence type="predicted"/>
<dbReference type="RefSeq" id="WP_169656791.1">
    <property type="nucleotide sequence ID" value="NZ_JABANE010000024.1"/>
</dbReference>
<comment type="pathway">
    <text evidence="1">Lipid metabolism.</text>
</comment>
<gene>
    <name evidence="5" type="ORF">HHU12_11005</name>
</gene>
<dbReference type="AlphaFoldDB" id="A0A7X9P3E9"/>
<name>A0A7X9P3E9_9BACT</name>
<keyword evidence="6" id="KW-1185">Reference proteome</keyword>
<dbReference type="SUPFAM" id="SSF69593">
    <property type="entry name" value="Glycerol-3-phosphate (1)-acyltransferase"/>
    <property type="match status" value="1"/>
</dbReference>
<dbReference type="InterPro" id="IPR002123">
    <property type="entry name" value="Plipid/glycerol_acylTrfase"/>
</dbReference>
<dbReference type="PANTHER" id="PTHR10434:SF9">
    <property type="entry name" value="PHOSPHOLIPID_GLYCEROL ACYLTRANSFERASE DOMAIN-CONTAINING PROTEIN"/>
    <property type="match status" value="1"/>
</dbReference>
<dbReference type="Proteomes" id="UP000576082">
    <property type="component" value="Unassembled WGS sequence"/>
</dbReference>
<sequence length="183" mass="20871">MRTIWIWLFKLAGWKVEGVLPEDVKKMVVVVGPHTSFWDFMVGVPARDIVGIKAKFFIKSTLCKGVLGRFLKSQGAIPVIRTKNTRLVDQVIEQFNQREELIMAVTPEGTRSYNDNWKTGFYRIAIGANVPIYMVGMCFKTKRIVFGEYIIPSGNIEEDTLKIKTYLSQFVGKHPEKGIRLPS</sequence>
<comment type="caution">
    <text evidence="5">The sequence shown here is derived from an EMBL/GenBank/DDBJ whole genome shotgun (WGS) entry which is preliminary data.</text>
</comment>
<dbReference type="Pfam" id="PF01553">
    <property type="entry name" value="Acyltransferase"/>
    <property type="match status" value="1"/>
</dbReference>
<evidence type="ECO:0000256" key="2">
    <source>
        <dbReference type="ARBA" id="ARBA00022679"/>
    </source>
</evidence>
<reference evidence="5 6" key="1">
    <citation type="submission" date="2020-04" db="EMBL/GenBank/DDBJ databases">
        <title>Flammeovirga sp. SR4, a novel species isolated from seawater.</title>
        <authorList>
            <person name="Wang X."/>
        </authorList>
    </citation>
    <scope>NUCLEOTIDE SEQUENCE [LARGE SCALE GENOMIC DNA]</scope>
    <source>
        <strain evidence="5 6">ATCC 23126</strain>
    </source>
</reference>
<evidence type="ECO:0000256" key="3">
    <source>
        <dbReference type="ARBA" id="ARBA00023315"/>
    </source>
</evidence>
<evidence type="ECO:0000313" key="6">
    <source>
        <dbReference type="Proteomes" id="UP000576082"/>
    </source>
</evidence>
<protein>
    <submittedName>
        <fullName evidence="5">Acyltransferase</fullName>
    </submittedName>
</protein>
<dbReference type="SMART" id="SM00563">
    <property type="entry name" value="PlsC"/>
    <property type="match status" value="1"/>
</dbReference>
<organism evidence="5 6">
    <name type="scientific">Flammeovirga aprica JL-4</name>
    <dbReference type="NCBI Taxonomy" id="694437"/>
    <lineage>
        <taxon>Bacteria</taxon>
        <taxon>Pseudomonadati</taxon>
        <taxon>Bacteroidota</taxon>
        <taxon>Cytophagia</taxon>
        <taxon>Cytophagales</taxon>
        <taxon>Flammeovirgaceae</taxon>
        <taxon>Flammeovirga</taxon>
    </lineage>
</organism>
<dbReference type="GO" id="GO:0006654">
    <property type="term" value="P:phosphatidic acid biosynthetic process"/>
    <property type="evidence" value="ECO:0007669"/>
    <property type="project" value="TreeGrafter"/>
</dbReference>
<accession>A0A7X9P3E9</accession>
<evidence type="ECO:0000313" key="5">
    <source>
        <dbReference type="EMBL" id="NME68488.1"/>
    </source>
</evidence>
<keyword evidence="3 5" id="KW-0012">Acyltransferase</keyword>
<dbReference type="PANTHER" id="PTHR10434">
    <property type="entry name" value="1-ACYL-SN-GLYCEROL-3-PHOSPHATE ACYLTRANSFERASE"/>
    <property type="match status" value="1"/>
</dbReference>
<keyword evidence="2 5" id="KW-0808">Transferase</keyword>